<protein>
    <submittedName>
        <fullName evidence="2">NAC domain-containing protein</fullName>
    </submittedName>
</protein>
<dbReference type="WBParaSite" id="Hba_13868">
    <property type="protein sequence ID" value="Hba_13868"/>
    <property type="gene ID" value="Hba_13868"/>
</dbReference>
<name>A0A1I7X8V2_HETBA</name>
<reference evidence="2" key="1">
    <citation type="submission" date="2016-11" db="UniProtKB">
        <authorList>
            <consortium name="WormBaseParasite"/>
        </authorList>
    </citation>
    <scope>IDENTIFICATION</scope>
</reference>
<proteinExistence type="predicted"/>
<evidence type="ECO:0000313" key="1">
    <source>
        <dbReference type="Proteomes" id="UP000095283"/>
    </source>
</evidence>
<keyword evidence="1" id="KW-1185">Reference proteome</keyword>
<accession>A0A1I7X8V2</accession>
<evidence type="ECO:0000313" key="2">
    <source>
        <dbReference type="WBParaSite" id="Hba_13868"/>
    </source>
</evidence>
<organism evidence="1 2">
    <name type="scientific">Heterorhabditis bacteriophora</name>
    <name type="common">Entomopathogenic nematode worm</name>
    <dbReference type="NCBI Taxonomy" id="37862"/>
    <lineage>
        <taxon>Eukaryota</taxon>
        <taxon>Metazoa</taxon>
        <taxon>Ecdysozoa</taxon>
        <taxon>Nematoda</taxon>
        <taxon>Chromadorea</taxon>
        <taxon>Rhabditida</taxon>
        <taxon>Rhabditina</taxon>
        <taxon>Rhabditomorpha</taxon>
        <taxon>Strongyloidea</taxon>
        <taxon>Heterorhabditidae</taxon>
        <taxon>Heterorhabditis</taxon>
    </lineage>
</organism>
<sequence>MRTQIDFNWAIHNLDAAHFDKQNRRKRKLKVPEDTRGQVVMDGQQWNMDLICQEQWDPSMDFSGGQVGQMVYMISASDGYPQNWQQQIQEHMQPQSSSFVNDPHGMKLTYF</sequence>
<dbReference type="AlphaFoldDB" id="A0A1I7X8V2"/>
<dbReference type="Proteomes" id="UP000095283">
    <property type="component" value="Unplaced"/>
</dbReference>